<evidence type="ECO:0000313" key="2">
    <source>
        <dbReference type="Proteomes" id="UP000244052"/>
    </source>
</evidence>
<sequence length="154" mass="17011">MIPVPATSRLRYLSGMAALNLPGPNGTGDWHMAQTFFRPRARRSRSFISGIGCSTDTTSILGDIGVYDCTAVLDELGIQHESAVVFAADHARAIVDLVLAAVFRGESPDFVVLDDWMPRDADKQQVFGLLEKTHSHLTPEQQDKVCEWQRKNAI</sequence>
<proteinExistence type="predicted"/>
<keyword evidence="2" id="KW-1185">Reference proteome</keyword>
<dbReference type="Proteomes" id="UP000244052">
    <property type="component" value="Unassembled WGS sequence"/>
</dbReference>
<dbReference type="EMBL" id="QASO01000119">
    <property type="protein sequence ID" value="PTU77314.1"/>
    <property type="molecule type" value="Genomic_DNA"/>
</dbReference>
<evidence type="ECO:0000313" key="1">
    <source>
        <dbReference type="EMBL" id="PTU77314.1"/>
    </source>
</evidence>
<accession>A0A2T5PHV2</accession>
<comment type="caution">
    <text evidence="1">The sequence shown here is derived from an EMBL/GenBank/DDBJ whole genome shotgun (WGS) entry which is preliminary data.</text>
</comment>
<protein>
    <submittedName>
        <fullName evidence="1">Uncharacterized protein</fullName>
    </submittedName>
</protein>
<organism evidence="1 2">
    <name type="scientific">Ectopseudomonas oleovorans</name>
    <name type="common">Pseudomonas oleovorans</name>
    <dbReference type="NCBI Taxonomy" id="301"/>
    <lineage>
        <taxon>Bacteria</taxon>
        <taxon>Pseudomonadati</taxon>
        <taxon>Pseudomonadota</taxon>
        <taxon>Gammaproteobacteria</taxon>
        <taxon>Pseudomonadales</taxon>
        <taxon>Pseudomonadaceae</taxon>
        <taxon>Ectopseudomonas</taxon>
    </lineage>
</organism>
<dbReference type="AlphaFoldDB" id="A0A2T5PHV2"/>
<gene>
    <name evidence="1" type="ORF">DBO86_20230</name>
</gene>
<reference evidence="1 2" key="1">
    <citation type="submission" date="2018-04" db="EMBL/GenBank/DDBJ databases">
        <title>Pseudomonas sp. nov., isolated from mangrove soil.</title>
        <authorList>
            <person name="Chen C."/>
        </authorList>
    </citation>
    <scope>NUCLEOTIDE SEQUENCE [LARGE SCALE GENOMIC DNA]</scope>
    <source>
        <strain evidence="1 2">JCM 14246</strain>
    </source>
</reference>
<name>A0A2T5PHV2_ECTOL</name>